<evidence type="ECO:0000313" key="2">
    <source>
        <dbReference type="EMBL" id="MBL0392606.1"/>
    </source>
</evidence>
<dbReference type="RefSeq" id="WP_201675223.1">
    <property type="nucleotide sequence ID" value="NZ_JAEQNE010000003.1"/>
</dbReference>
<organism evidence="2 3">
    <name type="scientific">Ramlibacter monticola</name>
    <dbReference type="NCBI Taxonomy" id="1926872"/>
    <lineage>
        <taxon>Bacteria</taxon>
        <taxon>Pseudomonadati</taxon>
        <taxon>Pseudomonadota</taxon>
        <taxon>Betaproteobacteria</taxon>
        <taxon>Burkholderiales</taxon>
        <taxon>Comamonadaceae</taxon>
        <taxon>Ramlibacter</taxon>
    </lineage>
</organism>
<dbReference type="SUPFAM" id="SSF55729">
    <property type="entry name" value="Acyl-CoA N-acyltransferases (Nat)"/>
    <property type="match status" value="1"/>
</dbReference>
<dbReference type="EMBL" id="JAEQNE010000003">
    <property type="protein sequence ID" value="MBL0392606.1"/>
    <property type="molecule type" value="Genomic_DNA"/>
</dbReference>
<name>A0A936Z2F4_9BURK</name>
<dbReference type="Proteomes" id="UP000599109">
    <property type="component" value="Unassembled WGS sequence"/>
</dbReference>
<reference evidence="2 3" key="1">
    <citation type="journal article" date="2017" name="Int. J. Syst. Evol. Microbiol.">
        <title>Ramlibacter monticola sp. nov., isolated from forest soil.</title>
        <authorList>
            <person name="Chaudhary D.K."/>
            <person name="Kim J."/>
        </authorList>
    </citation>
    <scope>NUCLEOTIDE SEQUENCE [LARGE SCALE GENOMIC DNA]</scope>
    <source>
        <strain evidence="2 3">KACC 19175</strain>
    </source>
</reference>
<dbReference type="InterPro" id="IPR016181">
    <property type="entry name" value="Acyl_CoA_acyltransferase"/>
</dbReference>
<dbReference type="Pfam" id="PF00583">
    <property type="entry name" value="Acetyltransf_1"/>
    <property type="match status" value="1"/>
</dbReference>
<evidence type="ECO:0000259" key="1">
    <source>
        <dbReference type="PROSITE" id="PS51186"/>
    </source>
</evidence>
<dbReference type="InterPro" id="IPR000182">
    <property type="entry name" value="GNAT_dom"/>
</dbReference>
<accession>A0A936Z2F4</accession>
<comment type="caution">
    <text evidence="2">The sequence shown here is derived from an EMBL/GenBank/DDBJ whole genome shotgun (WGS) entry which is preliminary data.</text>
</comment>
<dbReference type="GO" id="GO:0016747">
    <property type="term" value="F:acyltransferase activity, transferring groups other than amino-acyl groups"/>
    <property type="evidence" value="ECO:0007669"/>
    <property type="project" value="InterPro"/>
</dbReference>
<gene>
    <name evidence="2" type="ORF">JJ685_15815</name>
</gene>
<protein>
    <submittedName>
        <fullName evidence="2">GNAT family N-acetyltransferase</fullName>
    </submittedName>
</protein>
<dbReference type="AlphaFoldDB" id="A0A936Z2F4"/>
<keyword evidence="3" id="KW-1185">Reference proteome</keyword>
<dbReference type="Gene3D" id="3.40.630.30">
    <property type="match status" value="1"/>
</dbReference>
<evidence type="ECO:0000313" key="3">
    <source>
        <dbReference type="Proteomes" id="UP000599109"/>
    </source>
</evidence>
<sequence>MQHGDLPALMEIAAAAHPDFPEDEAVFAERLRLFPAGCRTLVGARGRLYGYVLSHPWQEALPVPLDSLLATLPARPETLYLHDLALLPGARGSGAAGEVVRELLGLARGLGLHSVSLVAVSGSAGFWGRQGFEARSTAARELRCYGDDAVFMVHAFAGAET</sequence>
<dbReference type="PROSITE" id="PS51186">
    <property type="entry name" value="GNAT"/>
    <property type="match status" value="1"/>
</dbReference>
<proteinExistence type="predicted"/>
<feature type="domain" description="N-acetyltransferase" evidence="1">
    <location>
        <begin position="1"/>
        <end position="157"/>
    </location>
</feature>